<accession>A0A835DSC1</accession>
<dbReference type="EMBL" id="JABCRI010000002">
    <property type="protein sequence ID" value="KAF8411079.1"/>
    <property type="molecule type" value="Genomic_DNA"/>
</dbReference>
<organism evidence="2 3">
    <name type="scientific">Tetracentron sinense</name>
    <name type="common">Spur-leaf</name>
    <dbReference type="NCBI Taxonomy" id="13715"/>
    <lineage>
        <taxon>Eukaryota</taxon>
        <taxon>Viridiplantae</taxon>
        <taxon>Streptophyta</taxon>
        <taxon>Embryophyta</taxon>
        <taxon>Tracheophyta</taxon>
        <taxon>Spermatophyta</taxon>
        <taxon>Magnoliopsida</taxon>
        <taxon>Trochodendrales</taxon>
        <taxon>Trochodendraceae</taxon>
        <taxon>Tetracentron</taxon>
    </lineage>
</organism>
<name>A0A835DSC1_TETSI</name>
<evidence type="ECO:0000313" key="2">
    <source>
        <dbReference type="EMBL" id="KAF8411079.1"/>
    </source>
</evidence>
<dbReference type="Proteomes" id="UP000655225">
    <property type="component" value="Unassembled WGS sequence"/>
</dbReference>
<feature type="signal peptide" evidence="1">
    <location>
        <begin position="1"/>
        <end position="24"/>
    </location>
</feature>
<feature type="chain" id="PRO_5032396577" evidence="1">
    <location>
        <begin position="25"/>
        <end position="84"/>
    </location>
</feature>
<dbReference type="InterPro" id="IPR038930">
    <property type="entry name" value="CEP13/CEP14"/>
</dbReference>
<dbReference type="OMA" id="KKGHAMV"/>
<protein>
    <submittedName>
        <fullName evidence="2">Uncharacterized protein</fullName>
    </submittedName>
</protein>
<keyword evidence="3" id="KW-1185">Reference proteome</keyword>
<dbReference type="AlphaFoldDB" id="A0A835DSC1"/>
<evidence type="ECO:0000256" key="1">
    <source>
        <dbReference type="SAM" id="SignalP"/>
    </source>
</evidence>
<sequence length="84" mass="9154">MARLATVLLIFMVLFVIFLPSFEARKIPSLEGSLILSALPKGTTPPSAPSKKGHAMVVNQRLFTQHLRHIDRILQSVPSPGAGH</sequence>
<dbReference type="GO" id="GO:0006995">
    <property type="term" value="P:cellular response to nitrogen starvation"/>
    <property type="evidence" value="ECO:0007669"/>
    <property type="project" value="InterPro"/>
</dbReference>
<comment type="caution">
    <text evidence="2">The sequence shown here is derived from an EMBL/GenBank/DDBJ whole genome shotgun (WGS) entry which is preliminary data.</text>
</comment>
<dbReference type="PANTHER" id="PTHR37180:SF2">
    <property type="entry name" value="PRECURSOR OF CEP14"/>
    <property type="match status" value="1"/>
</dbReference>
<gene>
    <name evidence="2" type="ORF">HHK36_003618</name>
</gene>
<evidence type="ECO:0000313" key="3">
    <source>
        <dbReference type="Proteomes" id="UP000655225"/>
    </source>
</evidence>
<proteinExistence type="predicted"/>
<dbReference type="PANTHER" id="PTHR37180">
    <property type="entry name" value="PRECURSOR OF CEP14"/>
    <property type="match status" value="1"/>
</dbReference>
<reference evidence="2 3" key="1">
    <citation type="submission" date="2020-04" db="EMBL/GenBank/DDBJ databases">
        <title>Plant Genome Project.</title>
        <authorList>
            <person name="Zhang R.-G."/>
        </authorList>
    </citation>
    <scope>NUCLEOTIDE SEQUENCE [LARGE SCALE GENOMIC DNA]</scope>
    <source>
        <strain evidence="2">YNK0</strain>
        <tissue evidence="2">Leaf</tissue>
    </source>
</reference>
<dbReference type="OrthoDB" id="1915362at2759"/>
<dbReference type="GO" id="GO:0006970">
    <property type="term" value="P:response to osmotic stress"/>
    <property type="evidence" value="ECO:0007669"/>
    <property type="project" value="InterPro"/>
</dbReference>
<keyword evidence="1" id="KW-0732">Signal</keyword>